<dbReference type="STRING" id="3983.A0A2C9VFT1"/>
<dbReference type="InterPro" id="IPR027214">
    <property type="entry name" value="Cystatin"/>
</dbReference>
<dbReference type="SUPFAM" id="SSF54403">
    <property type="entry name" value="Cystatin/monellin"/>
    <property type="match status" value="1"/>
</dbReference>
<protein>
    <recommendedName>
        <fullName evidence="3">Cysteine proteinase inhibitor</fullName>
    </recommendedName>
</protein>
<feature type="domain" description="Cystatin" evidence="4">
    <location>
        <begin position="36"/>
        <end position="126"/>
    </location>
</feature>
<proteinExistence type="inferred from homology"/>
<evidence type="ECO:0000256" key="2">
    <source>
        <dbReference type="ARBA" id="ARBA00022704"/>
    </source>
</evidence>
<gene>
    <name evidence="5" type="ORF">MANES_08G063200</name>
</gene>
<evidence type="ECO:0000256" key="1">
    <source>
        <dbReference type="ARBA" id="ARBA00022690"/>
    </source>
</evidence>
<keyword evidence="2 3" id="KW-0789">Thiol protease inhibitor</keyword>
<dbReference type="PROSITE" id="PS51257">
    <property type="entry name" value="PROKAR_LIPOPROTEIN"/>
    <property type="match status" value="1"/>
</dbReference>
<evidence type="ECO:0000256" key="3">
    <source>
        <dbReference type="RuleBase" id="RU362130"/>
    </source>
</evidence>
<accession>A0A2C9VFT1</accession>
<dbReference type="SMART" id="SM00043">
    <property type="entry name" value="CY"/>
    <property type="match status" value="1"/>
</dbReference>
<dbReference type="InterPro" id="IPR000010">
    <property type="entry name" value="Cystatin_dom"/>
</dbReference>
<sequence length="195" mass="22315">MVMDRVSALLLSVLVLGCGYCFDLGHGRQLNLLRMRIPGDPSDCKGFQNSVEIESLARFAVQEHNKKQNALLEFVRVLKVKEQVVAGKLYYLTLEAIDVGHKKWYEAKVWVKPWTNFKQLEEFKHAESDLSFTPSDLGVIQDDHGQGWQVMPTKDTEVRDAANHAVKFIQLVTIRTHTDPYSKSQDWHFVVCKAL</sequence>
<name>A0A2C9VFT1_MANES</name>
<dbReference type="PANTHER" id="PTHR11413:SF110">
    <property type="entry name" value="CYSTEINE PROTEINASE INHIBITOR 6"/>
    <property type="match status" value="1"/>
</dbReference>
<dbReference type="PROSITE" id="PS00287">
    <property type="entry name" value="CYSTATIN"/>
    <property type="match status" value="1"/>
</dbReference>
<reference evidence="5" key="1">
    <citation type="submission" date="2016-02" db="EMBL/GenBank/DDBJ databases">
        <title>WGS assembly of Manihot esculenta.</title>
        <authorList>
            <person name="Bredeson J.V."/>
            <person name="Prochnik S.E."/>
            <person name="Lyons J.B."/>
            <person name="Schmutz J."/>
            <person name="Grimwood J."/>
            <person name="Vrebalov J."/>
            <person name="Bart R.S."/>
            <person name="Amuge T."/>
            <person name="Ferguson M.E."/>
            <person name="Green R."/>
            <person name="Putnam N."/>
            <person name="Stites J."/>
            <person name="Rounsley S."/>
            <person name="Rokhsar D.S."/>
        </authorList>
    </citation>
    <scope>NUCLEOTIDE SEQUENCE [LARGE SCALE GENOMIC DNA]</scope>
    <source>
        <tissue evidence="5">Leaf</tissue>
    </source>
</reference>
<dbReference type="EMBL" id="CM004394">
    <property type="protein sequence ID" value="OAY43355.1"/>
    <property type="molecule type" value="Genomic_DNA"/>
</dbReference>
<dbReference type="PANTHER" id="PTHR11413">
    <property type="entry name" value="CYSTATIN FAMILY MEMBER"/>
    <property type="match status" value="1"/>
</dbReference>
<comment type="similarity">
    <text evidence="3">Belongs to the cystatin family. Phytocystatin subfamily.</text>
</comment>
<evidence type="ECO:0000313" key="5">
    <source>
        <dbReference type="EMBL" id="OAY43355.1"/>
    </source>
</evidence>
<dbReference type="Gene3D" id="3.10.450.10">
    <property type="match status" value="1"/>
</dbReference>
<keyword evidence="1 3" id="KW-0646">Protease inhibitor</keyword>
<dbReference type="Pfam" id="PF16845">
    <property type="entry name" value="SQAPI"/>
    <property type="match status" value="1"/>
</dbReference>
<dbReference type="CDD" id="cd00042">
    <property type="entry name" value="CY"/>
    <property type="match status" value="1"/>
</dbReference>
<dbReference type="AlphaFoldDB" id="A0A2C9VFT1"/>
<dbReference type="InterPro" id="IPR046350">
    <property type="entry name" value="Cystatin_sf"/>
</dbReference>
<evidence type="ECO:0000259" key="4">
    <source>
        <dbReference type="SMART" id="SM00043"/>
    </source>
</evidence>
<dbReference type="InterPro" id="IPR018073">
    <property type="entry name" value="Prot_inh_cystat_CS"/>
</dbReference>
<organism evidence="5">
    <name type="scientific">Manihot esculenta</name>
    <name type="common">Cassava</name>
    <name type="synonym">Jatropha manihot</name>
    <dbReference type="NCBI Taxonomy" id="3983"/>
    <lineage>
        <taxon>Eukaryota</taxon>
        <taxon>Viridiplantae</taxon>
        <taxon>Streptophyta</taxon>
        <taxon>Embryophyta</taxon>
        <taxon>Tracheophyta</taxon>
        <taxon>Spermatophyta</taxon>
        <taxon>Magnoliopsida</taxon>
        <taxon>eudicotyledons</taxon>
        <taxon>Gunneridae</taxon>
        <taxon>Pentapetalae</taxon>
        <taxon>rosids</taxon>
        <taxon>fabids</taxon>
        <taxon>Malpighiales</taxon>
        <taxon>Euphorbiaceae</taxon>
        <taxon>Crotonoideae</taxon>
        <taxon>Manihoteae</taxon>
        <taxon>Manihot</taxon>
    </lineage>
</organism>
<dbReference type="GO" id="GO:0004869">
    <property type="term" value="F:cysteine-type endopeptidase inhibitor activity"/>
    <property type="evidence" value="ECO:0000318"/>
    <property type="project" value="GO_Central"/>
</dbReference>